<feature type="transmembrane region" description="Helical" evidence="7">
    <location>
        <begin position="20"/>
        <end position="44"/>
    </location>
</feature>
<protein>
    <recommendedName>
        <fullName evidence="8">Sulfatase N-terminal domain-containing protein</fullName>
    </recommendedName>
</protein>
<dbReference type="AlphaFoldDB" id="A0A1Q2L0T2"/>
<dbReference type="InterPro" id="IPR017850">
    <property type="entry name" value="Alkaline_phosphatase_core_sf"/>
</dbReference>
<keyword evidence="6 7" id="KW-0472">Membrane</keyword>
<feature type="transmembrane region" description="Helical" evidence="7">
    <location>
        <begin position="133"/>
        <end position="158"/>
    </location>
</feature>
<name>A0A1Q2L0T2_9BACL</name>
<dbReference type="InterPro" id="IPR000917">
    <property type="entry name" value="Sulfatase_N"/>
</dbReference>
<evidence type="ECO:0000313" key="9">
    <source>
        <dbReference type="EMBL" id="AQQ54058.1"/>
    </source>
</evidence>
<evidence type="ECO:0000256" key="5">
    <source>
        <dbReference type="ARBA" id="ARBA00022989"/>
    </source>
</evidence>
<comment type="subcellular location">
    <subcellularLocation>
        <location evidence="1">Cell membrane</location>
        <topology evidence="1">Multi-pass membrane protein</topology>
    </subcellularLocation>
</comment>
<evidence type="ECO:0000256" key="6">
    <source>
        <dbReference type="ARBA" id="ARBA00023136"/>
    </source>
</evidence>
<dbReference type="InterPro" id="IPR050448">
    <property type="entry name" value="OpgB/LTA_synthase_biosynth"/>
</dbReference>
<keyword evidence="4 7" id="KW-0812">Transmembrane</keyword>
<feature type="transmembrane region" description="Helical" evidence="7">
    <location>
        <begin position="86"/>
        <end position="103"/>
    </location>
</feature>
<dbReference type="OrthoDB" id="243547at2"/>
<keyword evidence="10" id="KW-1185">Reference proteome</keyword>
<comment type="pathway">
    <text evidence="2">Cell wall biogenesis; lipoteichoic acid biosynthesis.</text>
</comment>
<dbReference type="GO" id="GO:0005886">
    <property type="term" value="C:plasma membrane"/>
    <property type="evidence" value="ECO:0007669"/>
    <property type="project" value="UniProtKB-SubCell"/>
</dbReference>
<sequence length="711" mass="81256">MASQPSNQKQRKNKQGLKKLTVQLLTFSFMIVLPVLTLIVSEVIVRQVTAMSFEEWRVNYSERFVLNMLLLLALFNLLFILPRKWFMLTSLMLSGVLIAFAFANKMKMELRHAPIAIGDFALLGELGGLENPIGFNIGMFFGIGLAFIAVVFVIFFVIPRYKENWIIKCTAFFISATFLFVVWTDYPYSPMQKAKFENTWWQLEVGMTRNGLFGNFALLAKNTQIEPPSGYSRNAVQEISDTYIPEPGTASEKPNVIFLMSESFVDPYEFGEEHFAADPVPNFRKLYKDSLHGDMYSPEFGGGTANVEFEALTGFSRQFLPPNSIAYQLYIKDPLPSVAYEFREAGYDTTAIHSFYGWYYQRQDVYKMLGFNRFISGEFMDLDYPNGSGHGFPNDKHITNSILAAMDNSEERDFIHAVSTEAHMPYTPLEDSEFLKTDTLQKETRQYLNRFTEKMHSVDEELGRLIDEIEKREEPAIVVFFGDHYPSFDNNEQVFGAAGADIANDMTGNYEDFLATHKLPYFIWSSERDEPQELDVTPNQFGPIVLDMAEVEGNTVTAILNEMREQGNSVIPYNQWQAEMGGLTEEMKDLQLLQHDLLHGKRYVEEVSLTLMEVPSAAYHLGLYSAIKVQEIYETANAFKILVKGAPKYAELRNGDNESLPSEWMLSDNGLSIFTISKEEIEPRTELHFAVFNSRNSILRKSEPFILVETE</sequence>
<dbReference type="SUPFAM" id="SSF53649">
    <property type="entry name" value="Alkaline phosphatase-like"/>
    <property type="match status" value="1"/>
</dbReference>
<dbReference type="KEGG" id="pmar:B0X71_13750"/>
<dbReference type="Gene3D" id="3.40.720.10">
    <property type="entry name" value="Alkaline Phosphatase, subunit A"/>
    <property type="match status" value="1"/>
</dbReference>
<organism evidence="9 10">
    <name type="scientific">Planococcus lenghuensis</name>
    <dbReference type="NCBI Taxonomy" id="2213202"/>
    <lineage>
        <taxon>Bacteria</taxon>
        <taxon>Bacillati</taxon>
        <taxon>Bacillota</taxon>
        <taxon>Bacilli</taxon>
        <taxon>Bacillales</taxon>
        <taxon>Caryophanaceae</taxon>
        <taxon>Planococcus</taxon>
    </lineage>
</organism>
<dbReference type="Proteomes" id="UP000188184">
    <property type="component" value="Chromosome"/>
</dbReference>
<dbReference type="CDD" id="cd16015">
    <property type="entry name" value="LTA_synthase"/>
    <property type="match status" value="1"/>
</dbReference>
<keyword evidence="5 7" id="KW-1133">Transmembrane helix</keyword>
<evidence type="ECO:0000313" key="10">
    <source>
        <dbReference type="Proteomes" id="UP000188184"/>
    </source>
</evidence>
<feature type="transmembrane region" description="Helical" evidence="7">
    <location>
        <begin position="64"/>
        <end position="81"/>
    </location>
</feature>
<reference evidence="9 10" key="1">
    <citation type="submission" date="2017-02" db="EMBL/GenBank/DDBJ databases">
        <title>The complete genomic sequence of a novel cold adapted crude oil-degrading bacterium Planococcus qaidamina Y42.</title>
        <authorList>
            <person name="Yang R."/>
        </authorList>
    </citation>
    <scope>NUCLEOTIDE SEQUENCE [LARGE SCALE GENOMIC DNA]</scope>
    <source>
        <strain evidence="9 10">Y42</strain>
    </source>
</reference>
<dbReference type="PANTHER" id="PTHR47371">
    <property type="entry name" value="LIPOTEICHOIC ACID SYNTHASE"/>
    <property type="match status" value="1"/>
</dbReference>
<dbReference type="Pfam" id="PF00884">
    <property type="entry name" value="Sulfatase"/>
    <property type="match status" value="1"/>
</dbReference>
<feature type="domain" description="Sulfatase N-terminal" evidence="8">
    <location>
        <begin position="254"/>
        <end position="549"/>
    </location>
</feature>
<evidence type="ECO:0000259" key="8">
    <source>
        <dbReference type="Pfam" id="PF00884"/>
    </source>
</evidence>
<dbReference type="EMBL" id="CP019640">
    <property type="protein sequence ID" value="AQQ54058.1"/>
    <property type="molecule type" value="Genomic_DNA"/>
</dbReference>
<dbReference type="PANTHER" id="PTHR47371:SF3">
    <property type="entry name" value="PHOSPHOGLYCEROL TRANSFERASE I"/>
    <property type="match status" value="1"/>
</dbReference>
<feature type="transmembrane region" description="Helical" evidence="7">
    <location>
        <begin position="165"/>
        <end position="183"/>
    </location>
</feature>
<evidence type="ECO:0000256" key="3">
    <source>
        <dbReference type="ARBA" id="ARBA00022475"/>
    </source>
</evidence>
<keyword evidence="3" id="KW-1003">Cell membrane</keyword>
<evidence type="ECO:0000256" key="1">
    <source>
        <dbReference type="ARBA" id="ARBA00004651"/>
    </source>
</evidence>
<evidence type="ECO:0000256" key="4">
    <source>
        <dbReference type="ARBA" id="ARBA00022692"/>
    </source>
</evidence>
<accession>A0A1Q2L0T2</accession>
<evidence type="ECO:0000256" key="2">
    <source>
        <dbReference type="ARBA" id="ARBA00004936"/>
    </source>
</evidence>
<evidence type="ECO:0000256" key="7">
    <source>
        <dbReference type="SAM" id="Phobius"/>
    </source>
</evidence>
<gene>
    <name evidence="9" type="ORF">B0X71_13750</name>
</gene>
<proteinExistence type="predicted"/>